<gene>
    <name evidence="18" type="ORF">BSAL_02275</name>
</gene>
<dbReference type="EMBL" id="CYKH01001867">
    <property type="protein sequence ID" value="CUG90841.1"/>
    <property type="molecule type" value="Genomic_DNA"/>
</dbReference>
<evidence type="ECO:0000256" key="4">
    <source>
        <dbReference type="ARBA" id="ARBA00022692"/>
    </source>
</evidence>
<comment type="pathway">
    <text evidence="12">Steroid hormone biosynthesis; dafachronic acid biosynthesis.</text>
</comment>
<dbReference type="Proteomes" id="UP000051952">
    <property type="component" value="Unassembled WGS sequence"/>
</dbReference>
<dbReference type="InterPro" id="IPR050584">
    <property type="entry name" value="Cholesterol_7-desaturase"/>
</dbReference>
<keyword evidence="19" id="KW-1185">Reference proteome</keyword>
<comment type="cofactor">
    <cofactor evidence="1">
        <name>Fe cation</name>
        <dbReference type="ChEBI" id="CHEBI:24875"/>
    </cofactor>
</comment>
<dbReference type="EC" id="1.14.19.21" evidence="14"/>
<dbReference type="SUPFAM" id="SSF55961">
    <property type="entry name" value="Bet v1-like"/>
    <property type="match status" value="1"/>
</dbReference>
<dbReference type="InterPro" id="IPR017941">
    <property type="entry name" value="Rieske_2Fe-2S"/>
</dbReference>
<dbReference type="GO" id="GO:0046872">
    <property type="term" value="F:metal ion binding"/>
    <property type="evidence" value="ECO:0007669"/>
    <property type="project" value="UniProtKB-KW"/>
</dbReference>
<dbReference type="SUPFAM" id="SSF50022">
    <property type="entry name" value="ISP domain"/>
    <property type="match status" value="1"/>
</dbReference>
<keyword evidence="10" id="KW-0411">Iron-sulfur</keyword>
<dbReference type="PANTHER" id="PTHR21266">
    <property type="entry name" value="IRON-SULFUR DOMAIN CONTAINING PROTEIN"/>
    <property type="match status" value="1"/>
</dbReference>
<organism evidence="18 19">
    <name type="scientific">Bodo saltans</name>
    <name type="common">Flagellated protozoan</name>
    <dbReference type="NCBI Taxonomy" id="75058"/>
    <lineage>
        <taxon>Eukaryota</taxon>
        <taxon>Discoba</taxon>
        <taxon>Euglenozoa</taxon>
        <taxon>Kinetoplastea</taxon>
        <taxon>Metakinetoplastina</taxon>
        <taxon>Eubodonida</taxon>
        <taxon>Bodonidae</taxon>
        <taxon>Bodo</taxon>
    </lineage>
</organism>
<dbReference type="GO" id="GO:0170056">
    <property type="term" value="F:cholesterol 7-desaturase [NAD(P)H] activity"/>
    <property type="evidence" value="ECO:0007669"/>
    <property type="project" value="UniProtKB-EC"/>
</dbReference>
<comment type="subcellular location">
    <subcellularLocation>
        <location evidence="2">Membrane</location>
    </subcellularLocation>
</comment>
<sequence>MLDPIRLPHSWHLRGGPHQPSWSWDRHAAQKKNFHGWEFDKTGACTSIAGTNVIPPNAFLRKWHSEEKNGAIYVWHDAENREPTWRVDDIDDINCGKYYCAGRTWCHVNAHVQELPENGPDSAHFNVLHKSFVWKRIPWGIEHLWTGVWTPKEGIPHKSYIYLTQCLTLFGFRIPGTFVEAHINQVGPGIVMLHLTTPLGKLYTFEYVTPSKTTTQVVEHTMYCAPTIPRFVGKLLLWSFEGQFQRDAPIWETKKFLKKPLISKADGPILAFRRWYSQFYSEASISFADALAKESMMDW</sequence>
<evidence type="ECO:0000256" key="3">
    <source>
        <dbReference type="ARBA" id="ARBA00004972"/>
    </source>
</evidence>
<comment type="pathway">
    <text evidence="3">Hormone biosynthesis.</text>
</comment>
<dbReference type="VEuPathDB" id="TriTrypDB:BSAL_02275"/>
<evidence type="ECO:0000256" key="14">
    <source>
        <dbReference type="ARBA" id="ARBA00026095"/>
    </source>
</evidence>
<evidence type="ECO:0000313" key="19">
    <source>
        <dbReference type="Proteomes" id="UP000051952"/>
    </source>
</evidence>
<dbReference type="InterPro" id="IPR045605">
    <property type="entry name" value="KshA-like_C"/>
</dbReference>
<keyword evidence="9" id="KW-0408">Iron</keyword>
<dbReference type="Pfam" id="PF19298">
    <property type="entry name" value="KshA_C"/>
    <property type="match status" value="1"/>
</dbReference>
<dbReference type="AlphaFoldDB" id="A0A0S4JNI7"/>
<evidence type="ECO:0000313" key="18">
    <source>
        <dbReference type="EMBL" id="CUG90841.1"/>
    </source>
</evidence>
<name>A0A0S4JNI7_BODSA</name>
<comment type="catalytic activity">
    <reaction evidence="15">
        <text>cholesterol + NADH + O2 + H(+) = 7-dehydrocholesterol + NAD(+) + 2 H2O</text>
        <dbReference type="Rhea" id="RHEA:51644"/>
        <dbReference type="ChEBI" id="CHEBI:15377"/>
        <dbReference type="ChEBI" id="CHEBI:15378"/>
        <dbReference type="ChEBI" id="CHEBI:15379"/>
        <dbReference type="ChEBI" id="CHEBI:16113"/>
        <dbReference type="ChEBI" id="CHEBI:17759"/>
        <dbReference type="ChEBI" id="CHEBI:57540"/>
        <dbReference type="ChEBI" id="CHEBI:57945"/>
        <dbReference type="EC" id="1.14.19.21"/>
    </reaction>
    <physiologicalReaction direction="left-to-right" evidence="15">
        <dbReference type="Rhea" id="RHEA:51645"/>
    </physiologicalReaction>
</comment>
<evidence type="ECO:0000259" key="17">
    <source>
        <dbReference type="PROSITE" id="PS51296"/>
    </source>
</evidence>
<dbReference type="PROSITE" id="PS51296">
    <property type="entry name" value="RIESKE"/>
    <property type="match status" value="1"/>
</dbReference>
<evidence type="ECO:0000256" key="12">
    <source>
        <dbReference type="ARBA" id="ARBA00025712"/>
    </source>
</evidence>
<evidence type="ECO:0000256" key="11">
    <source>
        <dbReference type="ARBA" id="ARBA00023136"/>
    </source>
</evidence>
<dbReference type="OrthoDB" id="426882at2759"/>
<keyword evidence="8" id="KW-0560">Oxidoreductase</keyword>
<evidence type="ECO:0000256" key="10">
    <source>
        <dbReference type="ARBA" id="ARBA00023014"/>
    </source>
</evidence>
<evidence type="ECO:0000256" key="15">
    <source>
        <dbReference type="ARBA" id="ARBA00047853"/>
    </source>
</evidence>
<keyword evidence="7" id="KW-1133">Transmembrane helix</keyword>
<evidence type="ECO:0000256" key="5">
    <source>
        <dbReference type="ARBA" id="ARBA00022714"/>
    </source>
</evidence>
<comment type="catalytic activity">
    <reaction evidence="16">
        <text>cholesterol + NADPH + O2 + H(+) = 7-dehydrocholesterol + NADP(+) + 2 H2O</text>
        <dbReference type="Rhea" id="RHEA:45024"/>
        <dbReference type="ChEBI" id="CHEBI:15377"/>
        <dbReference type="ChEBI" id="CHEBI:15378"/>
        <dbReference type="ChEBI" id="CHEBI:15379"/>
        <dbReference type="ChEBI" id="CHEBI:16113"/>
        <dbReference type="ChEBI" id="CHEBI:17759"/>
        <dbReference type="ChEBI" id="CHEBI:57783"/>
        <dbReference type="ChEBI" id="CHEBI:58349"/>
        <dbReference type="EC" id="1.14.19.21"/>
    </reaction>
    <physiologicalReaction direction="left-to-right" evidence="16">
        <dbReference type="Rhea" id="RHEA:45025"/>
    </physiologicalReaction>
</comment>
<evidence type="ECO:0000256" key="8">
    <source>
        <dbReference type="ARBA" id="ARBA00023002"/>
    </source>
</evidence>
<evidence type="ECO:0000256" key="2">
    <source>
        <dbReference type="ARBA" id="ARBA00004370"/>
    </source>
</evidence>
<dbReference type="UniPathway" id="UPA01020"/>
<reference evidence="19" key="1">
    <citation type="submission" date="2015-09" db="EMBL/GenBank/DDBJ databases">
        <authorList>
            <consortium name="Pathogen Informatics"/>
        </authorList>
    </citation>
    <scope>NUCLEOTIDE SEQUENCE [LARGE SCALE GENOMIC DNA]</scope>
    <source>
        <strain evidence="19">Lake Konstanz</strain>
    </source>
</reference>
<keyword evidence="4" id="KW-0812">Transmembrane</keyword>
<evidence type="ECO:0000256" key="6">
    <source>
        <dbReference type="ARBA" id="ARBA00022723"/>
    </source>
</evidence>
<evidence type="ECO:0000256" key="9">
    <source>
        <dbReference type="ARBA" id="ARBA00023004"/>
    </source>
</evidence>
<dbReference type="PANTHER" id="PTHR21266:SF32">
    <property type="entry name" value="CHOLESTEROL 7-DESATURASE NVD"/>
    <property type="match status" value="1"/>
</dbReference>
<proteinExistence type="inferred from homology"/>
<evidence type="ECO:0000256" key="13">
    <source>
        <dbReference type="ARBA" id="ARBA00025729"/>
    </source>
</evidence>
<evidence type="ECO:0000256" key="7">
    <source>
        <dbReference type="ARBA" id="ARBA00022989"/>
    </source>
</evidence>
<evidence type="ECO:0000256" key="1">
    <source>
        <dbReference type="ARBA" id="ARBA00001962"/>
    </source>
</evidence>
<keyword evidence="5" id="KW-0001">2Fe-2S</keyword>
<keyword evidence="11" id="KW-0472">Membrane</keyword>
<dbReference type="GO" id="GO:0005737">
    <property type="term" value="C:cytoplasm"/>
    <property type="evidence" value="ECO:0007669"/>
    <property type="project" value="TreeGrafter"/>
</dbReference>
<dbReference type="GO" id="GO:0008203">
    <property type="term" value="P:cholesterol metabolic process"/>
    <property type="evidence" value="ECO:0007669"/>
    <property type="project" value="InterPro"/>
</dbReference>
<dbReference type="GO" id="GO:0051537">
    <property type="term" value="F:2 iron, 2 sulfur cluster binding"/>
    <property type="evidence" value="ECO:0007669"/>
    <property type="project" value="UniProtKB-KW"/>
</dbReference>
<feature type="domain" description="Rieske" evidence="17">
    <location>
        <begin position="34"/>
        <end position="74"/>
    </location>
</feature>
<evidence type="ECO:0000256" key="16">
    <source>
        <dbReference type="ARBA" id="ARBA00049548"/>
    </source>
</evidence>
<comment type="similarity">
    <text evidence="13">Belongs to the cholesterol 7-desaturase family.</text>
</comment>
<accession>A0A0S4JNI7</accession>
<dbReference type="GO" id="GO:0016020">
    <property type="term" value="C:membrane"/>
    <property type="evidence" value="ECO:0007669"/>
    <property type="project" value="UniProtKB-SubCell"/>
</dbReference>
<dbReference type="InterPro" id="IPR036922">
    <property type="entry name" value="Rieske_2Fe-2S_sf"/>
</dbReference>
<keyword evidence="6" id="KW-0479">Metal-binding</keyword>
<dbReference type="Gene3D" id="3.90.380.10">
    <property type="entry name" value="Naphthalene 1,2-dioxygenase Alpha Subunit, Chain A, domain 1"/>
    <property type="match status" value="1"/>
</dbReference>
<dbReference type="Gene3D" id="2.102.10.10">
    <property type="entry name" value="Rieske [2Fe-2S] iron-sulphur domain"/>
    <property type="match status" value="1"/>
</dbReference>
<protein>
    <recommendedName>
        <fullName evidence="14">cholesterol 7-desaturase</fullName>
        <ecNumber evidence="14">1.14.19.21</ecNumber>
    </recommendedName>
</protein>